<feature type="compositionally biased region" description="Pro residues" evidence="1">
    <location>
        <begin position="40"/>
        <end position="62"/>
    </location>
</feature>
<feature type="region of interest" description="Disordered" evidence="1">
    <location>
        <begin position="35"/>
        <end position="62"/>
    </location>
</feature>
<feature type="non-terminal residue" evidence="2">
    <location>
        <position position="1"/>
    </location>
</feature>
<evidence type="ECO:0008006" key="4">
    <source>
        <dbReference type="Google" id="ProtNLM"/>
    </source>
</evidence>
<reference evidence="2" key="1">
    <citation type="submission" date="2023-10" db="EMBL/GenBank/DDBJ databases">
        <authorList>
            <person name="Chen Y."/>
            <person name="Shah S."/>
            <person name="Dougan E. K."/>
            <person name="Thang M."/>
            <person name="Chan C."/>
        </authorList>
    </citation>
    <scope>NUCLEOTIDE SEQUENCE [LARGE SCALE GENOMIC DNA]</scope>
</reference>
<protein>
    <recommendedName>
        <fullName evidence="4">Beta-galactosidase</fullName>
    </recommendedName>
</protein>
<dbReference type="EMBL" id="CAUYUJ010018099">
    <property type="protein sequence ID" value="CAK0880631.1"/>
    <property type="molecule type" value="Genomic_DNA"/>
</dbReference>
<evidence type="ECO:0000313" key="3">
    <source>
        <dbReference type="Proteomes" id="UP001189429"/>
    </source>
</evidence>
<keyword evidence="3" id="KW-1185">Reference proteome</keyword>
<comment type="caution">
    <text evidence="2">The sequence shown here is derived from an EMBL/GenBank/DDBJ whole genome shotgun (WGS) entry which is preliminary data.</text>
</comment>
<evidence type="ECO:0000313" key="2">
    <source>
        <dbReference type="EMBL" id="CAK0880631.1"/>
    </source>
</evidence>
<organism evidence="2 3">
    <name type="scientific">Prorocentrum cordatum</name>
    <dbReference type="NCBI Taxonomy" id="2364126"/>
    <lineage>
        <taxon>Eukaryota</taxon>
        <taxon>Sar</taxon>
        <taxon>Alveolata</taxon>
        <taxon>Dinophyceae</taxon>
        <taxon>Prorocentrales</taxon>
        <taxon>Prorocentraceae</taxon>
        <taxon>Prorocentrum</taxon>
    </lineage>
</organism>
<accession>A0ABN9W3I1</accession>
<proteinExistence type="predicted"/>
<sequence length="254" mass="27259">PTPYPTAFPTTFPTPFPTPFPTAFPTPFPTAFPTLFPTGFPTPFPTPSPTPSPTYPPGWPTPHPTFLPGAPMAGGAGAAVAATGDPHLQNVLGQRFDLMKPGRHVLGRRINIPRGRRSNAMLRVEAEARQVGGQCADMYFHELNITGAWVEAKGTDGLHFQAEGARDEHPQWLKFGGVELKVAHGRTEKGTLYLNFYVKHLGRGGFAVGGLLGEDDHTEASMPSKACVHRAALWETATPSYNGAGVFSIAEATF</sequence>
<gene>
    <name evidence="2" type="ORF">PCOR1329_LOCUS63722</name>
</gene>
<dbReference type="Proteomes" id="UP001189429">
    <property type="component" value="Unassembled WGS sequence"/>
</dbReference>
<evidence type="ECO:0000256" key="1">
    <source>
        <dbReference type="SAM" id="MobiDB-lite"/>
    </source>
</evidence>
<name>A0ABN9W3I1_9DINO</name>